<dbReference type="AlphaFoldDB" id="A0A484ASQ3"/>
<sequence>MTLLPPFLAPLDFTTEILREPPR</sequence>
<protein>
    <submittedName>
        <fullName evidence="1">Uncharacterized protein</fullName>
    </submittedName>
</protein>
<keyword evidence="2" id="KW-1185">Reference proteome</keyword>
<evidence type="ECO:0000313" key="1">
    <source>
        <dbReference type="EMBL" id="TDG38631.1"/>
    </source>
</evidence>
<feature type="non-terminal residue" evidence="1">
    <location>
        <position position="23"/>
    </location>
</feature>
<gene>
    <name evidence="1" type="ORF">AWZ03_014947</name>
</gene>
<name>A0A484ASQ3_DRONA</name>
<evidence type="ECO:0000313" key="2">
    <source>
        <dbReference type="Proteomes" id="UP000295192"/>
    </source>
</evidence>
<reference evidence="1 2" key="1">
    <citation type="journal article" date="2019" name="J. Hered.">
        <title>An Improved Genome Assembly for Drosophila navojoa, the Basal Species in the mojavensis Cluster.</title>
        <authorList>
            <person name="Vanderlinde T."/>
            <person name="Dupim E.G."/>
            <person name="Nazario-Yepiz N.O."/>
            <person name="Carvalho A.B."/>
        </authorList>
    </citation>
    <scope>NUCLEOTIDE SEQUENCE [LARGE SCALE GENOMIC DNA]</scope>
    <source>
        <strain evidence="1">Navoj_Jal97</strain>
        <tissue evidence="1">Whole organism</tissue>
    </source>
</reference>
<organism evidence="1 2">
    <name type="scientific">Drosophila navojoa</name>
    <name type="common">Fruit fly</name>
    <dbReference type="NCBI Taxonomy" id="7232"/>
    <lineage>
        <taxon>Eukaryota</taxon>
        <taxon>Metazoa</taxon>
        <taxon>Ecdysozoa</taxon>
        <taxon>Arthropoda</taxon>
        <taxon>Hexapoda</taxon>
        <taxon>Insecta</taxon>
        <taxon>Pterygota</taxon>
        <taxon>Neoptera</taxon>
        <taxon>Endopterygota</taxon>
        <taxon>Diptera</taxon>
        <taxon>Brachycera</taxon>
        <taxon>Muscomorpha</taxon>
        <taxon>Ephydroidea</taxon>
        <taxon>Drosophilidae</taxon>
        <taxon>Drosophila</taxon>
    </lineage>
</organism>
<dbReference type="EMBL" id="LSRL02002499">
    <property type="protein sequence ID" value="TDG38631.1"/>
    <property type="molecule type" value="Genomic_DNA"/>
</dbReference>
<comment type="caution">
    <text evidence="1">The sequence shown here is derived from an EMBL/GenBank/DDBJ whole genome shotgun (WGS) entry which is preliminary data.</text>
</comment>
<dbReference type="Proteomes" id="UP000295192">
    <property type="component" value="Unassembled WGS sequence"/>
</dbReference>
<accession>A0A484ASQ3</accession>
<proteinExistence type="predicted"/>